<protein>
    <submittedName>
        <fullName evidence="2">RGS12</fullName>
    </submittedName>
</protein>
<accession>A0AAW2Z885</accession>
<dbReference type="Proteomes" id="UP001431209">
    <property type="component" value="Unassembled WGS sequence"/>
</dbReference>
<reference evidence="2 3" key="1">
    <citation type="submission" date="2024-03" db="EMBL/GenBank/DDBJ databases">
        <title>The Acrasis kona genome and developmental transcriptomes reveal deep origins of eukaryotic multicellular pathways.</title>
        <authorList>
            <person name="Sheikh S."/>
            <person name="Fu C.-J."/>
            <person name="Brown M.W."/>
            <person name="Baldauf S.L."/>
        </authorList>
    </citation>
    <scope>NUCLEOTIDE SEQUENCE [LARGE SCALE GENOMIC DNA]</scope>
    <source>
        <strain evidence="2 3">ATCC MYA-3509</strain>
    </source>
</reference>
<dbReference type="InterPro" id="IPR000866">
    <property type="entry name" value="AhpC/TSA"/>
</dbReference>
<dbReference type="Gene3D" id="3.40.30.10">
    <property type="entry name" value="Glutaredoxin"/>
    <property type="match status" value="1"/>
</dbReference>
<dbReference type="SUPFAM" id="SSF48097">
    <property type="entry name" value="Regulator of G-protein signaling, RGS"/>
    <property type="match status" value="1"/>
</dbReference>
<dbReference type="PANTHER" id="PTHR10845:SF192">
    <property type="entry name" value="DOUBLE HIT, ISOFORM B"/>
    <property type="match status" value="1"/>
</dbReference>
<dbReference type="PROSITE" id="PS50132">
    <property type="entry name" value="RGS"/>
    <property type="match status" value="1"/>
</dbReference>
<dbReference type="Gene3D" id="1.10.167.10">
    <property type="entry name" value="Regulator of G-protein Signalling 4, domain 2"/>
    <property type="match status" value="1"/>
</dbReference>
<dbReference type="InterPro" id="IPR036305">
    <property type="entry name" value="RGS_sf"/>
</dbReference>
<dbReference type="Pfam" id="PF00578">
    <property type="entry name" value="AhpC-TSA"/>
    <property type="match status" value="1"/>
</dbReference>
<dbReference type="InterPro" id="IPR044926">
    <property type="entry name" value="RGS_subdomain_2"/>
</dbReference>
<dbReference type="GO" id="GO:0016491">
    <property type="term" value="F:oxidoreductase activity"/>
    <property type="evidence" value="ECO:0007669"/>
    <property type="project" value="InterPro"/>
</dbReference>
<dbReference type="InterPro" id="IPR016137">
    <property type="entry name" value="RGS"/>
</dbReference>
<dbReference type="CDD" id="cd07440">
    <property type="entry name" value="RGS"/>
    <property type="match status" value="1"/>
</dbReference>
<dbReference type="EMBL" id="JAOPGA020001112">
    <property type="protein sequence ID" value="KAL0485168.1"/>
    <property type="molecule type" value="Genomic_DNA"/>
</dbReference>
<evidence type="ECO:0000313" key="3">
    <source>
        <dbReference type="Proteomes" id="UP001431209"/>
    </source>
</evidence>
<sequence>MKEVTTLKPGFLDGFLTNKNVSVGKINKKHKILLLFLRHSRCCFCQEAIADIAENYTALVKYNTIPILVHMENPSYFSRFLENFAGDNEIIKNMVTVHDEDNVLSDTFGIIKQASRIYSGYVISRALTSQYKSRPPIEGGRFLRVPSLFIIDDGVVLKEFRHVHMAQKPDYIRVLVDPDSVYAESELEPLTAEDEECPNLVCALPPIQKPTPSNPSVVSCSIRSPQSPTEDIDLDHVLKSKSRIKYFHMHAAKVHNSENLLFWSAVQKFDESEDLDKRTELATKIIHTFFDSKSMLEINTTDSGKKDVIRTFNEEGPVVDLFKQTSNEVYYTLLHLYENFKESSLFTEMLKKAK</sequence>
<dbReference type="GO" id="GO:0016209">
    <property type="term" value="F:antioxidant activity"/>
    <property type="evidence" value="ECO:0007669"/>
    <property type="project" value="InterPro"/>
</dbReference>
<gene>
    <name evidence="2" type="ORF">AKO1_004291</name>
</gene>
<proteinExistence type="predicted"/>
<comment type="caution">
    <text evidence="2">The sequence shown here is derived from an EMBL/GenBank/DDBJ whole genome shotgun (WGS) entry which is preliminary data.</text>
</comment>
<dbReference type="Pfam" id="PF00615">
    <property type="entry name" value="RGS"/>
    <property type="match status" value="1"/>
</dbReference>
<feature type="domain" description="RGS" evidence="1">
    <location>
        <begin position="233"/>
        <end position="350"/>
    </location>
</feature>
<name>A0AAW2Z885_9EUKA</name>
<dbReference type="SUPFAM" id="SSF52833">
    <property type="entry name" value="Thioredoxin-like"/>
    <property type="match status" value="1"/>
</dbReference>
<organism evidence="2 3">
    <name type="scientific">Acrasis kona</name>
    <dbReference type="NCBI Taxonomy" id="1008807"/>
    <lineage>
        <taxon>Eukaryota</taxon>
        <taxon>Discoba</taxon>
        <taxon>Heterolobosea</taxon>
        <taxon>Tetramitia</taxon>
        <taxon>Eutetramitia</taxon>
        <taxon>Acrasidae</taxon>
        <taxon>Acrasis</taxon>
    </lineage>
</organism>
<keyword evidence="3" id="KW-1185">Reference proteome</keyword>
<dbReference type="AlphaFoldDB" id="A0AAW2Z885"/>
<evidence type="ECO:0000259" key="1">
    <source>
        <dbReference type="PROSITE" id="PS50132"/>
    </source>
</evidence>
<dbReference type="PANTHER" id="PTHR10845">
    <property type="entry name" value="REGULATOR OF G PROTEIN SIGNALING"/>
    <property type="match status" value="1"/>
</dbReference>
<dbReference type="InterPro" id="IPR036249">
    <property type="entry name" value="Thioredoxin-like_sf"/>
</dbReference>
<dbReference type="SMART" id="SM00315">
    <property type="entry name" value="RGS"/>
    <property type="match status" value="1"/>
</dbReference>
<evidence type="ECO:0000313" key="2">
    <source>
        <dbReference type="EMBL" id="KAL0485168.1"/>
    </source>
</evidence>